<proteinExistence type="predicted"/>
<dbReference type="PROSITE" id="PS51257">
    <property type="entry name" value="PROKAR_LIPOPROTEIN"/>
    <property type="match status" value="1"/>
</dbReference>
<dbReference type="Pfam" id="PF06577">
    <property type="entry name" value="EipA"/>
    <property type="match status" value="1"/>
</dbReference>
<dbReference type="EMBL" id="UOED01000028">
    <property type="protein sequence ID" value="VAV87631.1"/>
    <property type="molecule type" value="Genomic_DNA"/>
</dbReference>
<accession>A0A3B0R687</accession>
<evidence type="ECO:0008006" key="2">
    <source>
        <dbReference type="Google" id="ProtNLM"/>
    </source>
</evidence>
<organism evidence="1">
    <name type="scientific">hydrothermal vent metagenome</name>
    <dbReference type="NCBI Taxonomy" id="652676"/>
    <lineage>
        <taxon>unclassified sequences</taxon>
        <taxon>metagenomes</taxon>
        <taxon>ecological metagenomes</taxon>
    </lineage>
</organism>
<protein>
    <recommendedName>
        <fullName evidence="2">DUF1134 domain-containing protein</fullName>
    </recommendedName>
</protein>
<evidence type="ECO:0000313" key="1">
    <source>
        <dbReference type="EMBL" id="VAV87631.1"/>
    </source>
</evidence>
<sequence length="203" mass="22162">MKFFRPLLSVIFIFALAGCSSNNTVPPSETMKQPQNMEESNYASTYDQKSIANAASDFLGGGSEAIAKVVEKAFQDLGRPNGYIVGTEFSGAIGIGLRYGDGTLIHKIEGNSPVFWKGPSIGFDLGANGSRVFALVYNLYDVEELYRRFPAVEGSAYFIGGVGMNYQQRDDIIIAPIRVGVGLRLGISLGYIHLTKERSWIPF</sequence>
<name>A0A3B0R687_9ZZZZ</name>
<dbReference type="InterPro" id="IPR008325">
    <property type="entry name" value="EipA-like"/>
</dbReference>
<reference evidence="1" key="1">
    <citation type="submission" date="2018-06" db="EMBL/GenBank/DDBJ databases">
        <authorList>
            <person name="Zhirakovskaya E."/>
        </authorList>
    </citation>
    <scope>NUCLEOTIDE SEQUENCE</scope>
</reference>
<dbReference type="AlphaFoldDB" id="A0A3B0R687"/>
<gene>
    <name evidence="1" type="ORF">MNBD_ALPHA02-1075</name>
</gene>